<organism evidence="3">
    <name type="scientific">Soboliphyme baturini</name>
    <dbReference type="NCBI Taxonomy" id="241478"/>
    <lineage>
        <taxon>Eukaryota</taxon>
        <taxon>Metazoa</taxon>
        <taxon>Ecdysozoa</taxon>
        <taxon>Nematoda</taxon>
        <taxon>Enoplea</taxon>
        <taxon>Dorylaimia</taxon>
        <taxon>Dioctophymatida</taxon>
        <taxon>Dioctophymatoidea</taxon>
        <taxon>Soboliphymatidae</taxon>
        <taxon>Soboliphyme</taxon>
    </lineage>
</organism>
<dbReference type="EMBL" id="UZAM01007963">
    <property type="protein sequence ID" value="VDP02431.1"/>
    <property type="molecule type" value="Genomic_DNA"/>
</dbReference>
<gene>
    <name evidence="1" type="ORF">SBAD_LOCUS3808</name>
</gene>
<reference evidence="1 2" key="2">
    <citation type="submission" date="2018-11" db="EMBL/GenBank/DDBJ databases">
        <authorList>
            <consortium name="Pathogen Informatics"/>
        </authorList>
    </citation>
    <scope>NUCLEOTIDE SEQUENCE [LARGE SCALE GENOMIC DNA]</scope>
</reference>
<reference evidence="3" key="1">
    <citation type="submission" date="2016-06" db="UniProtKB">
        <authorList>
            <consortium name="WormBaseParasite"/>
        </authorList>
    </citation>
    <scope>IDENTIFICATION</scope>
</reference>
<dbReference type="AlphaFoldDB" id="A0A183IJL2"/>
<proteinExistence type="predicted"/>
<evidence type="ECO:0000313" key="1">
    <source>
        <dbReference type="EMBL" id="VDP02431.1"/>
    </source>
</evidence>
<sequence length="85" mass="9651">MTKNQIDCVLFGKCRIIRGITLASSFNTCSEHITVQTRPTFEEKIEKALQMTSCRPLTTVFDEAVLKTRISSKDWSLKGSSDDHR</sequence>
<accession>A0A183IJL2</accession>
<evidence type="ECO:0000313" key="2">
    <source>
        <dbReference type="Proteomes" id="UP000270296"/>
    </source>
</evidence>
<name>A0A183IJL2_9BILA</name>
<dbReference type="Proteomes" id="UP000270296">
    <property type="component" value="Unassembled WGS sequence"/>
</dbReference>
<dbReference type="WBParaSite" id="SBAD_0000397801-mRNA-1">
    <property type="protein sequence ID" value="SBAD_0000397801-mRNA-1"/>
    <property type="gene ID" value="SBAD_0000397801"/>
</dbReference>
<keyword evidence="2" id="KW-1185">Reference proteome</keyword>
<dbReference type="OrthoDB" id="5824787at2759"/>
<protein>
    <submittedName>
        <fullName evidence="1 3">Uncharacterized protein</fullName>
    </submittedName>
</protein>
<evidence type="ECO:0000313" key="3">
    <source>
        <dbReference type="WBParaSite" id="SBAD_0000397801-mRNA-1"/>
    </source>
</evidence>